<dbReference type="PANTHER" id="PTHR24305">
    <property type="entry name" value="CYTOCHROME P450"/>
    <property type="match status" value="1"/>
</dbReference>
<evidence type="ECO:0000256" key="2">
    <source>
        <dbReference type="ARBA" id="ARBA00010617"/>
    </source>
</evidence>
<feature type="region of interest" description="Disordered" evidence="9">
    <location>
        <begin position="74"/>
        <end position="95"/>
    </location>
</feature>
<feature type="binding site" description="axial binding residue" evidence="8">
    <location>
        <position position="635"/>
    </location>
    <ligand>
        <name>heme</name>
        <dbReference type="ChEBI" id="CHEBI:30413"/>
    </ligand>
    <ligandPart>
        <name>Fe</name>
        <dbReference type="ChEBI" id="CHEBI:18248"/>
    </ligandPart>
</feature>
<keyword evidence="3 8" id="KW-0349">Heme</keyword>
<protein>
    <recommendedName>
        <fullName evidence="12">Trichodiene oxygenase</fullName>
    </recommendedName>
</protein>
<dbReference type="InterPro" id="IPR002401">
    <property type="entry name" value="Cyt_P450_E_grp-I"/>
</dbReference>
<evidence type="ECO:0000256" key="8">
    <source>
        <dbReference type="PIRSR" id="PIRSR602401-1"/>
    </source>
</evidence>
<dbReference type="PRINTS" id="PR00463">
    <property type="entry name" value="EP450I"/>
</dbReference>
<gene>
    <name evidence="10" type="ORF">AK830_g1493</name>
</gene>
<dbReference type="Proteomes" id="UP000050424">
    <property type="component" value="Unassembled WGS sequence"/>
</dbReference>
<comment type="cofactor">
    <cofactor evidence="1 8">
        <name>heme</name>
        <dbReference type="ChEBI" id="CHEBI:30413"/>
    </cofactor>
</comment>
<sequence length="713" mass="80184">MVSPTVRKRAQASPASPGPRLAYPLARPRLHDVRDQAETPPVAARSQLHPTNSAALAVTAGRLVIPLVWRRGQMAKHPSPPEHVSTRPAPRRTRRRRLAHQRLELLVLPWRMCGWDAVQNPPGLRTSVQSAMSALCLVPRPTVQETTSPGDSETITMALLESIAALTWQQTTCLLAAIWLIYIVQLVIQRLWLSPLAHIPGPRLAALTQYYEFYYDIILGGQYTFKIIDMHEQYGPIVRINPCEVHVGDPDFFSELYTGPGRRRDKWNFYTQQFGAPRKQPSAASLSARTDSVVESALATVDHNLHRLRRSALNPFFSTQSVRNLQPVIEERVDALLDSFRNYAHVSNGQPLDVMYPYSAFTHDVINEYAFARNDHLVEKSDFGAEITNDLLVGTHMGPFVKHVNWVLTLVNALPESVSSRCIPGWGGFLKMKNDILDQIHSIEAQQNTEKWTLDGSHPTIFHELLSSKALPAREKAPSRLAQEGQILVQGGTLTTSWAMSLATFHLLNRPSTLRKLRDELFEAIPDPSEVVPLAKLENLPYLRGVVKEAMRLGIGTSSRLARVAPDETLVYYDRENDKEWHLPPGSVVGMSPYQTVMDESIFYDAKGFHPERWVENGEHLEKYLTIFCAGTRVCLGMALAHAELYLMLAKLFRQWGSGGVVFGSDEGDVRDGDVGYLSIYETRVRDCEMAADYFIPIPYKGSEGLRFVFETY</sequence>
<organism evidence="10 11">
    <name type="scientific">Neonectria ditissima</name>
    <dbReference type="NCBI Taxonomy" id="78410"/>
    <lineage>
        <taxon>Eukaryota</taxon>
        <taxon>Fungi</taxon>
        <taxon>Dikarya</taxon>
        <taxon>Ascomycota</taxon>
        <taxon>Pezizomycotina</taxon>
        <taxon>Sordariomycetes</taxon>
        <taxon>Hypocreomycetidae</taxon>
        <taxon>Hypocreales</taxon>
        <taxon>Nectriaceae</taxon>
        <taxon>Neonectria</taxon>
    </lineage>
</organism>
<feature type="region of interest" description="Disordered" evidence="9">
    <location>
        <begin position="1"/>
        <end position="23"/>
    </location>
</feature>
<dbReference type="GO" id="GO:0004497">
    <property type="term" value="F:monooxygenase activity"/>
    <property type="evidence" value="ECO:0007669"/>
    <property type="project" value="UniProtKB-KW"/>
</dbReference>
<dbReference type="InterPro" id="IPR050121">
    <property type="entry name" value="Cytochrome_P450_monoxygenase"/>
</dbReference>
<dbReference type="Pfam" id="PF00067">
    <property type="entry name" value="p450"/>
    <property type="match status" value="1"/>
</dbReference>
<comment type="similarity">
    <text evidence="2">Belongs to the cytochrome P450 family.</text>
</comment>
<evidence type="ECO:0000256" key="5">
    <source>
        <dbReference type="ARBA" id="ARBA00023002"/>
    </source>
</evidence>
<dbReference type="AlphaFoldDB" id="A0A0P7B629"/>
<name>A0A0P7B629_9HYPO</name>
<dbReference type="GO" id="GO:0005506">
    <property type="term" value="F:iron ion binding"/>
    <property type="evidence" value="ECO:0007669"/>
    <property type="project" value="InterPro"/>
</dbReference>
<dbReference type="SUPFAM" id="SSF48264">
    <property type="entry name" value="Cytochrome P450"/>
    <property type="match status" value="1"/>
</dbReference>
<evidence type="ECO:0000256" key="6">
    <source>
        <dbReference type="ARBA" id="ARBA00023004"/>
    </source>
</evidence>
<accession>A0A0P7B629</accession>
<evidence type="ECO:0000256" key="1">
    <source>
        <dbReference type="ARBA" id="ARBA00001971"/>
    </source>
</evidence>
<evidence type="ECO:0000313" key="11">
    <source>
        <dbReference type="Proteomes" id="UP000050424"/>
    </source>
</evidence>
<evidence type="ECO:0000313" key="10">
    <source>
        <dbReference type="EMBL" id="KPM45120.1"/>
    </source>
</evidence>
<comment type="caution">
    <text evidence="10">The sequence shown here is derived from an EMBL/GenBank/DDBJ whole genome shotgun (WGS) entry which is preliminary data.</text>
</comment>
<dbReference type="InterPro" id="IPR001128">
    <property type="entry name" value="Cyt_P450"/>
</dbReference>
<keyword evidence="11" id="KW-1185">Reference proteome</keyword>
<evidence type="ECO:0000256" key="7">
    <source>
        <dbReference type="ARBA" id="ARBA00023033"/>
    </source>
</evidence>
<evidence type="ECO:0000256" key="9">
    <source>
        <dbReference type="SAM" id="MobiDB-lite"/>
    </source>
</evidence>
<dbReference type="GO" id="GO:0020037">
    <property type="term" value="F:heme binding"/>
    <property type="evidence" value="ECO:0007669"/>
    <property type="project" value="InterPro"/>
</dbReference>
<dbReference type="OrthoDB" id="3945418at2759"/>
<dbReference type="GO" id="GO:0016705">
    <property type="term" value="F:oxidoreductase activity, acting on paired donors, with incorporation or reduction of molecular oxygen"/>
    <property type="evidence" value="ECO:0007669"/>
    <property type="project" value="InterPro"/>
</dbReference>
<evidence type="ECO:0000256" key="3">
    <source>
        <dbReference type="ARBA" id="ARBA00022617"/>
    </source>
</evidence>
<dbReference type="InterPro" id="IPR036396">
    <property type="entry name" value="Cyt_P450_sf"/>
</dbReference>
<dbReference type="Gene3D" id="1.10.630.10">
    <property type="entry name" value="Cytochrome P450"/>
    <property type="match status" value="1"/>
</dbReference>
<dbReference type="PANTHER" id="PTHR24305:SF157">
    <property type="entry name" value="N-ACETYLTRYPTOPHAN 6-HYDROXYLASE IVOC-RELATED"/>
    <property type="match status" value="1"/>
</dbReference>
<evidence type="ECO:0008006" key="12">
    <source>
        <dbReference type="Google" id="ProtNLM"/>
    </source>
</evidence>
<keyword evidence="5" id="KW-0560">Oxidoreductase</keyword>
<keyword evidence="6 8" id="KW-0408">Iron</keyword>
<reference evidence="10 11" key="1">
    <citation type="submission" date="2015-09" db="EMBL/GenBank/DDBJ databases">
        <title>Draft genome of a European isolate of the apple canker pathogen Neonectria ditissima.</title>
        <authorList>
            <person name="Gomez-Cortecero A."/>
            <person name="Harrison R.J."/>
            <person name="Armitage A.D."/>
        </authorList>
    </citation>
    <scope>NUCLEOTIDE SEQUENCE [LARGE SCALE GENOMIC DNA]</scope>
    <source>
        <strain evidence="10 11">R09/05</strain>
    </source>
</reference>
<proteinExistence type="inferred from homology"/>
<keyword evidence="4 8" id="KW-0479">Metal-binding</keyword>
<feature type="compositionally biased region" description="Basic residues" evidence="9">
    <location>
        <begin position="1"/>
        <end position="10"/>
    </location>
</feature>
<dbReference type="CDD" id="cd11062">
    <property type="entry name" value="CYP58-like"/>
    <property type="match status" value="1"/>
</dbReference>
<keyword evidence="7" id="KW-0503">Monooxygenase</keyword>
<dbReference type="EMBL" id="LKCW01000011">
    <property type="protein sequence ID" value="KPM45120.1"/>
    <property type="molecule type" value="Genomic_DNA"/>
</dbReference>
<evidence type="ECO:0000256" key="4">
    <source>
        <dbReference type="ARBA" id="ARBA00022723"/>
    </source>
</evidence>
<dbReference type="STRING" id="78410.A0A0P7B629"/>